<dbReference type="Gene3D" id="2.60.40.1080">
    <property type="match status" value="4"/>
</dbReference>
<evidence type="ECO:0000313" key="3">
    <source>
        <dbReference type="Proteomes" id="UP001257914"/>
    </source>
</evidence>
<feature type="domain" description="BIG2" evidence="1">
    <location>
        <begin position="329"/>
        <end position="411"/>
    </location>
</feature>
<comment type="caution">
    <text evidence="2">The sequence shown here is derived from an EMBL/GenBank/DDBJ whole genome shotgun (WGS) entry which is preliminary data.</text>
</comment>
<dbReference type="Pfam" id="PF02368">
    <property type="entry name" value="Big_2"/>
    <property type="match status" value="2"/>
</dbReference>
<gene>
    <name evidence="2" type="ORF">RT723_01410</name>
</gene>
<organism evidence="2 3">
    <name type="scientific">Psychrosphaera aquimarina</name>
    <dbReference type="NCBI Taxonomy" id="2044854"/>
    <lineage>
        <taxon>Bacteria</taxon>
        <taxon>Pseudomonadati</taxon>
        <taxon>Pseudomonadota</taxon>
        <taxon>Gammaproteobacteria</taxon>
        <taxon>Alteromonadales</taxon>
        <taxon>Pseudoalteromonadaceae</taxon>
        <taxon>Psychrosphaera</taxon>
    </lineage>
</organism>
<evidence type="ECO:0000313" key="2">
    <source>
        <dbReference type="EMBL" id="MDU0111689.1"/>
    </source>
</evidence>
<proteinExistence type="predicted"/>
<feature type="domain" description="BIG2" evidence="1">
    <location>
        <begin position="514"/>
        <end position="606"/>
    </location>
</feature>
<reference evidence="2 3" key="1">
    <citation type="submission" date="2023-10" db="EMBL/GenBank/DDBJ databases">
        <title>Psychrosphaera aquimaarina strain SW33 isolated from seawater.</title>
        <authorList>
            <person name="Bayburt H."/>
            <person name="Kim J.M."/>
            <person name="Choi B.J."/>
            <person name="Jeon C.O."/>
        </authorList>
    </citation>
    <scope>NUCLEOTIDE SEQUENCE [LARGE SCALE GENOMIC DNA]</scope>
    <source>
        <strain evidence="2 3">KCTC 52743</strain>
    </source>
</reference>
<dbReference type="EMBL" id="JAWCUA010000001">
    <property type="protein sequence ID" value="MDU0111689.1"/>
    <property type="molecule type" value="Genomic_DNA"/>
</dbReference>
<name>A0ABU3QWL7_9GAMM</name>
<evidence type="ECO:0000259" key="1">
    <source>
        <dbReference type="SMART" id="SM00635"/>
    </source>
</evidence>
<dbReference type="SMART" id="SM00635">
    <property type="entry name" value="BID_2"/>
    <property type="match status" value="4"/>
</dbReference>
<feature type="domain" description="BIG2" evidence="1">
    <location>
        <begin position="611"/>
        <end position="695"/>
    </location>
</feature>
<accession>A0ABU3QWL7</accession>
<dbReference type="RefSeq" id="WP_315945590.1">
    <property type="nucleotide sequence ID" value="NZ_JAWCUA010000001.1"/>
</dbReference>
<dbReference type="SUPFAM" id="SSF49373">
    <property type="entry name" value="Invasin/intimin cell-adhesion fragments"/>
    <property type="match status" value="1"/>
</dbReference>
<feature type="domain" description="BIG2" evidence="1">
    <location>
        <begin position="37"/>
        <end position="113"/>
    </location>
</feature>
<dbReference type="Proteomes" id="UP001257914">
    <property type="component" value="Unassembled WGS sequence"/>
</dbReference>
<dbReference type="InterPro" id="IPR003343">
    <property type="entry name" value="Big_2"/>
</dbReference>
<protein>
    <submittedName>
        <fullName evidence="2">Ig-like domain-containing protein</fullName>
    </submittedName>
</protein>
<dbReference type="InterPro" id="IPR008964">
    <property type="entry name" value="Invasin/intimin_cell_adhesion"/>
</dbReference>
<sequence>MVAEDSANGTYAVASSPLTATIDFTVDYPLVEMSISPTTENVLLGETLTIVPTFSTTGDASVPSEYDSSNLTWTSSDTSVATVNSSGVVTSLTEGTTTVTALHSAVTPDAENGVYASSPDPLSQSASITVIAAAVVDFDIYAQTSTIAAEGSTITIDPVEIFSDKTTQALTDDLDWASDNADIIFVASDTDTLSTNSGSVLITTETPFNSDATATITATHATLGSKTLSVTFKNDNSYAISRIETSTPLKVVADNTKVQLHAVAIYNDNTVVDITSDTGNVWTTDDDSSTVTNGTVTIAEDTDYVDDNVITATFDSETATTTLDIKDATLVSIEVYPNDVQVHTELTQDFKAYGIYSYNAGAEFFVVDITDTVVWTSDDTAVLTNGGSTGAIGSAVYTATLTAITGTASVEVVSSISSITLEKSLTDISDDNSIQRLSYQMYAFANYANGHKQNITEQVFWSGTSNVLINNATGYKGLVTPITFDANVQTITASLFTNTGLKTGSLTLNTSTRTLQSIDVTPATADLGDNAIQQFTATATYTGGEAGDSLSEDVTDLVTWSIDTNASTHISNAAGSKGQLTSISGDITDITLTATLDAITDTSAVTRSNVSVSSLTLSADTDIAVDETHQFTAEGVFTGIDNTDFTSRVVWTSSDPTKVTISNASETKGLATRIATGDVTITATYEALTITSGTIGTTP</sequence>
<keyword evidence="3" id="KW-1185">Reference proteome</keyword>